<dbReference type="InterPro" id="IPR036576">
    <property type="entry name" value="WRKY_dom_sf"/>
</dbReference>
<dbReference type="SUPFAM" id="SSF118290">
    <property type="entry name" value="WRKY DNA-binding domain"/>
    <property type="match status" value="2"/>
</dbReference>
<dbReference type="SMART" id="SM00774">
    <property type="entry name" value="WRKY"/>
    <property type="match status" value="2"/>
</dbReference>
<keyword evidence="7" id="KW-0804">Transcription</keyword>
<comment type="subcellular location">
    <subcellularLocation>
        <location evidence="1">Nucleus</location>
    </subcellularLocation>
</comment>
<dbReference type="GO" id="GO:0046872">
    <property type="term" value="F:metal ion binding"/>
    <property type="evidence" value="ECO:0007669"/>
    <property type="project" value="UniProtKB-KW"/>
</dbReference>
<dbReference type="GO" id="GO:0043565">
    <property type="term" value="F:sequence-specific DNA binding"/>
    <property type="evidence" value="ECO:0007669"/>
    <property type="project" value="InterPro"/>
</dbReference>
<dbReference type="InterPro" id="IPR003657">
    <property type="entry name" value="WRKY_dom"/>
</dbReference>
<evidence type="ECO:0000256" key="2">
    <source>
        <dbReference type="ARBA" id="ARBA00022723"/>
    </source>
</evidence>
<dbReference type="PANTHER" id="PTHR31221">
    <property type="entry name" value="WRKY TRANSCRIPTION FACTOR PROTEIN 1-RELATED"/>
    <property type="match status" value="1"/>
</dbReference>
<keyword evidence="4" id="KW-0862">Zinc</keyword>
<evidence type="ECO:0000256" key="4">
    <source>
        <dbReference type="ARBA" id="ARBA00022833"/>
    </source>
</evidence>
<feature type="compositionally biased region" description="Basic and acidic residues" evidence="10">
    <location>
        <begin position="339"/>
        <end position="350"/>
    </location>
</feature>
<evidence type="ECO:0000256" key="1">
    <source>
        <dbReference type="ARBA" id="ARBA00004123"/>
    </source>
</evidence>
<feature type="domain" description="WRKY" evidence="11">
    <location>
        <begin position="189"/>
        <end position="253"/>
    </location>
</feature>
<dbReference type="PROSITE" id="PS50811">
    <property type="entry name" value="WRKY"/>
    <property type="match status" value="2"/>
</dbReference>
<feature type="region of interest" description="Disordered" evidence="10">
    <location>
        <begin position="436"/>
        <end position="466"/>
    </location>
</feature>
<name>A0A1D1YUJ9_9ARAE</name>
<evidence type="ECO:0000256" key="5">
    <source>
        <dbReference type="ARBA" id="ARBA00023015"/>
    </source>
</evidence>
<gene>
    <name evidence="12" type="primary">WRKY44_0</name>
    <name evidence="12" type="ORF">g.68402</name>
</gene>
<keyword evidence="2" id="KW-0479">Metal-binding</keyword>
<dbReference type="GO" id="GO:0003700">
    <property type="term" value="F:DNA-binding transcription factor activity"/>
    <property type="evidence" value="ECO:0007669"/>
    <property type="project" value="InterPro"/>
</dbReference>
<evidence type="ECO:0000256" key="7">
    <source>
        <dbReference type="ARBA" id="ARBA00023163"/>
    </source>
</evidence>
<reference evidence="12" key="1">
    <citation type="submission" date="2015-07" db="EMBL/GenBank/DDBJ databases">
        <title>Transcriptome Assembly of Anthurium amnicola.</title>
        <authorList>
            <person name="Suzuki J."/>
        </authorList>
    </citation>
    <scope>NUCLEOTIDE SEQUENCE</scope>
</reference>
<evidence type="ECO:0000256" key="6">
    <source>
        <dbReference type="ARBA" id="ARBA00023125"/>
    </source>
</evidence>
<evidence type="ECO:0000313" key="12">
    <source>
        <dbReference type="EMBL" id="JAT58296.1"/>
    </source>
</evidence>
<comment type="similarity">
    <text evidence="9">Belongs to the WRKY group I family.</text>
</comment>
<dbReference type="InterPro" id="IPR044810">
    <property type="entry name" value="WRKY_plant"/>
</dbReference>
<evidence type="ECO:0000256" key="9">
    <source>
        <dbReference type="ARBA" id="ARBA00061157"/>
    </source>
</evidence>
<evidence type="ECO:0000256" key="10">
    <source>
        <dbReference type="SAM" id="MobiDB-lite"/>
    </source>
</evidence>
<keyword evidence="5" id="KW-0805">Transcription regulation</keyword>
<organism evidence="12">
    <name type="scientific">Anthurium amnicola</name>
    <dbReference type="NCBI Taxonomy" id="1678845"/>
    <lineage>
        <taxon>Eukaryota</taxon>
        <taxon>Viridiplantae</taxon>
        <taxon>Streptophyta</taxon>
        <taxon>Embryophyta</taxon>
        <taxon>Tracheophyta</taxon>
        <taxon>Spermatophyta</taxon>
        <taxon>Magnoliopsida</taxon>
        <taxon>Liliopsida</taxon>
        <taxon>Araceae</taxon>
        <taxon>Pothoideae</taxon>
        <taxon>Potheae</taxon>
        <taxon>Anthurium</taxon>
    </lineage>
</organism>
<keyword evidence="8" id="KW-0539">Nucleus</keyword>
<dbReference type="Gene3D" id="2.20.25.80">
    <property type="entry name" value="WRKY domain"/>
    <property type="match status" value="2"/>
</dbReference>
<dbReference type="AlphaFoldDB" id="A0A1D1YUJ9"/>
<proteinExistence type="inferred from homology"/>
<sequence>MDAKDTERLVVARPVASRPSFSNFNSFSDLLADAINVSSLTLTTEMTVPLRPKVTRLTSSINCFPVEGLSSMDSDSASTMQDSCDKSSINTLKPESNSTVLYKPIAKVVSKSAAFVINLENANTSQPISEQLQTNVRHPEKGELHYQTPMASITDEGKQPQLDVCQSMEPSKFLPVGLEQDLKTRPVNSGDQICSDGYNWRKYGQKQVKGSECPRSYYKCTHPNCPVKKKIERSLDGNIEGIIYRGEHNHPKPQPPKRFPYGSQGKAKCEGYRRDDDEQVTCSFMEKNDVSENANENVCSVTDPCTGKTLIYDDRIAATSHSSRIATADSCRISGNSEDENRAIDGAHERDRKRRKNEGWSRGTGAATAPQHSHVVLQTNTEGSVAGDGYHWRKYGQKVVKGNPFPRSYYKCTSPKCNVRKHVERALDDPKSVITTYEGKHNHDMPVRNPGGSYSDPVAHTKKAKQ</sequence>
<evidence type="ECO:0000259" key="11">
    <source>
        <dbReference type="PROSITE" id="PS50811"/>
    </source>
</evidence>
<evidence type="ECO:0000256" key="3">
    <source>
        <dbReference type="ARBA" id="ARBA00022737"/>
    </source>
</evidence>
<dbReference type="PANTHER" id="PTHR31221:SF90">
    <property type="entry name" value="WRKY TRANSCRIPTION FACTOR 44"/>
    <property type="match status" value="1"/>
</dbReference>
<dbReference type="FunFam" id="2.20.25.80:FF:000003">
    <property type="entry name" value="WRKY transcription factor 57"/>
    <property type="match status" value="1"/>
</dbReference>
<dbReference type="Pfam" id="PF03106">
    <property type="entry name" value="WRKY"/>
    <property type="match status" value="2"/>
</dbReference>
<feature type="domain" description="WRKY" evidence="11">
    <location>
        <begin position="381"/>
        <end position="446"/>
    </location>
</feature>
<dbReference type="FunFam" id="2.20.25.80:FF:000006">
    <property type="entry name" value="WRKY transcription factor"/>
    <property type="match status" value="1"/>
</dbReference>
<protein>
    <submittedName>
        <fullName evidence="12">WRKY transcription factor 44</fullName>
    </submittedName>
</protein>
<evidence type="ECO:0000256" key="8">
    <source>
        <dbReference type="ARBA" id="ARBA00023242"/>
    </source>
</evidence>
<accession>A0A1D1YUJ9</accession>
<keyword evidence="3" id="KW-0677">Repeat</keyword>
<dbReference type="EMBL" id="GDJX01009640">
    <property type="protein sequence ID" value="JAT58296.1"/>
    <property type="molecule type" value="Transcribed_RNA"/>
</dbReference>
<keyword evidence="6" id="KW-0238">DNA-binding</keyword>
<dbReference type="GO" id="GO:0005634">
    <property type="term" value="C:nucleus"/>
    <property type="evidence" value="ECO:0007669"/>
    <property type="project" value="UniProtKB-SubCell"/>
</dbReference>
<feature type="region of interest" description="Disordered" evidence="10">
    <location>
        <begin position="333"/>
        <end position="372"/>
    </location>
</feature>